<dbReference type="AlphaFoldDB" id="A0A8X6P6S8"/>
<comment type="caution">
    <text evidence="1">The sequence shown here is derived from an EMBL/GenBank/DDBJ whole genome shotgun (WGS) entry which is preliminary data.</text>
</comment>
<dbReference type="Proteomes" id="UP000887013">
    <property type="component" value="Unassembled WGS sequence"/>
</dbReference>
<keyword evidence="2" id="KW-1185">Reference proteome</keyword>
<reference evidence="1" key="1">
    <citation type="submission" date="2020-08" db="EMBL/GenBank/DDBJ databases">
        <title>Multicomponent nature underlies the extraordinary mechanical properties of spider dragline silk.</title>
        <authorList>
            <person name="Kono N."/>
            <person name="Nakamura H."/>
            <person name="Mori M."/>
            <person name="Yoshida Y."/>
            <person name="Ohtoshi R."/>
            <person name="Malay A.D."/>
            <person name="Moran D.A.P."/>
            <person name="Tomita M."/>
            <person name="Numata K."/>
            <person name="Arakawa K."/>
        </authorList>
    </citation>
    <scope>NUCLEOTIDE SEQUENCE</scope>
</reference>
<organism evidence="1 2">
    <name type="scientific">Nephila pilipes</name>
    <name type="common">Giant wood spider</name>
    <name type="synonym">Nephila maculata</name>
    <dbReference type="NCBI Taxonomy" id="299642"/>
    <lineage>
        <taxon>Eukaryota</taxon>
        <taxon>Metazoa</taxon>
        <taxon>Ecdysozoa</taxon>
        <taxon>Arthropoda</taxon>
        <taxon>Chelicerata</taxon>
        <taxon>Arachnida</taxon>
        <taxon>Araneae</taxon>
        <taxon>Araneomorphae</taxon>
        <taxon>Entelegynae</taxon>
        <taxon>Araneoidea</taxon>
        <taxon>Nephilidae</taxon>
        <taxon>Nephila</taxon>
    </lineage>
</organism>
<accession>A0A8X6P6S8</accession>
<evidence type="ECO:0000313" key="1">
    <source>
        <dbReference type="EMBL" id="GFT50394.1"/>
    </source>
</evidence>
<protein>
    <submittedName>
        <fullName evidence="1">Uncharacterized protein</fullName>
    </submittedName>
</protein>
<name>A0A8X6P6S8_NEPPI</name>
<gene>
    <name evidence="1" type="ORF">NPIL_151841</name>
</gene>
<evidence type="ECO:0000313" key="2">
    <source>
        <dbReference type="Proteomes" id="UP000887013"/>
    </source>
</evidence>
<proteinExistence type="predicted"/>
<dbReference type="EMBL" id="BMAW01016703">
    <property type="protein sequence ID" value="GFT50394.1"/>
    <property type="molecule type" value="Genomic_DNA"/>
</dbReference>
<sequence>MFPNELQSLRNGAVNKGKIKIAKLHYLVCCIDIVKINEPLRCKQEKKSLFSKQSQEKGESGNNDCKNLRKQLANHCSVATWHQIDVWDMHQLAIVSHQQS</sequence>